<dbReference type="Pfam" id="PF14697">
    <property type="entry name" value="Fer4_21"/>
    <property type="match status" value="1"/>
</dbReference>
<dbReference type="Gene3D" id="3.30.70.20">
    <property type="match status" value="2"/>
</dbReference>
<dbReference type="RefSeq" id="WP_073006890.1">
    <property type="nucleotide sequence ID" value="NZ_FQZO01000003.1"/>
</dbReference>
<keyword evidence="3" id="KW-0408">Iron</keyword>
<dbReference type="PANTHER" id="PTHR43687:SF1">
    <property type="entry name" value="FERREDOXIN III"/>
    <property type="match status" value="1"/>
</dbReference>
<accession>A0A1M6HBB7</accession>
<dbReference type="GO" id="GO:0051539">
    <property type="term" value="F:4 iron, 4 sulfur cluster binding"/>
    <property type="evidence" value="ECO:0007669"/>
    <property type="project" value="UniProtKB-KW"/>
</dbReference>
<proteinExistence type="predicted"/>
<dbReference type="PROSITE" id="PS51379">
    <property type="entry name" value="4FE4S_FER_2"/>
    <property type="match status" value="2"/>
</dbReference>
<dbReference type="Proteomes" id="UP000184080">
    <property type="component" value="Unassembled WGS sequence"/>
</dbReference>
<sequence>MKKSAVKKFATIAEQECVACGCCVKVCPLKAIKIEKGIFASVDKNKCVGCGKCEKICPASVIKMHIKEEIKC</sequence>
<keyword evidence="7" id="KW-1185">Reference proteome</keyword>
<keyword evidence="1" id="KW-0004">4Fe-4S</keyword>
<keyword evidence="4" id="KW-0411">Iron-sulfur</keyword>
<keyword evidence="2" id="KW-0479">Metal-binding</keyword>
<protein>
    <submittedName>
        <fullName evidence="6">4Fe-4S dicluster domain-containing protein</fullName>
    </submittedName>
</protein>
<feature type="domain" description="4Fe-4S ferredoxin-type" evidence="5">
    <location>
        <begin position="38"/>
        <end position="67"/>
    </location>
</feature>
<dbReference type="InterPro" id="IPR017896">
    <property type="entry name" value="4Fe4S_Fe-S-bd"/>
</dbReference>
<evidence type="ECO:0000256" key="2">
    <source>
        <dbReference type="ARBA" id="ARBA00022723"/>
    </source>
</evidence>
<name>A0A1M6HBB7_9CLOT</name>
<dbReference type="PROSITE" id="PS00198">
    <property type="entry name" value="4FE4S_FER_1"/>
    <property type="match status" value="1"/>
</dbReference>
<gene>
    <name evidence="6" type="ORF">SAMN05444401_2456</name>
</gene>
<dbReference type="InterPro" id="IPR017900">
    <property type="entry name" value="4Fe4S_Fe_S_CS"/>
</dbReference>
<evidence type="ECO:0000256" key="3">
    <source>
        <dbReference type="ARBA" id="ARBA00023004"/>
    </source>
</evidence>
<evidence type="ECO:0000259" key="5">
    <source>
        <dbReference type="PROSITE" id="PS51379"/>
    </source>
</evidence>
<dbReference type="InterPro" id="IPR050572">
    <property type="entry name" value="Fe-S_Ferredoxin"/>
</dbReference>
<evidence type="ECO:0000256" key="4">
    <source>
        <dbReference type="ARBA" id="ARBA00023014"/>
    </source>
</evidence>
<dbReference type="AlphaFoldDB" id="A0A1M6HBB7"/>
<dbReference type="STRING" id="1121298.SAMN05444401_2456"/>
<organism evidence="6 7">
    <name type="scientific">Clostridium amylolyticum</name>
    <dbReference type="NCBI Taxonomy" id="1121298"/>
    <lineage>
        <taxon>Bacteria</taxon>
        <taxon>Bacillati</taxon>
        <taxon>Bacillota</taxon>
        <taxon>Clostridia</taxon>
        <taxon>Eubacteriales</taxon>
        <taxon>Clostridiaceae</taxon>
        <taxon>Clostridium</taxon>
    </lineage>
</organism>
<evidence type="ECO:0000313" key="7">
    <source>
        <dbReference type="Proteomes" id="UP000184080"/>
    </source>
</evidence>
<dbReference type="GO" id="GO:0046872">
    <property type="term" value="F:metal ion binding"/>
    <property type="evidence" value="ECO:0007669"/>
    <property type="project" value="UniProtKB-KW"/>
</dbReference>
<reference evidence="6 7" key="1">
    <citation type="submission" date="2016-11" db="EMBL/GenBank/DDBJ databases">
        <authorList>
            <person name="Jaros S."/>
            <person name="Januszkiewicz K."/>
            <person name="Wedrychowicz H."/>
        </authorList>
    </citation>
    <scope>NUCLEOTIDE SEQUENCE [LARGE SCALE GENOMIC DNA]</scope>
    <source>
        <strain evidence="6 7">DSM 21864</strain>
    </source>
</reference>
<dbReference type="SUPFAM" id="SSF54862">
    <property type="entry name" value="4Fe-4S ferredoxins"/>
    <property type="match status" value="1"/>
</dbReference>
<feature type="domain" description="4Fe-4S ferredoxin-type" evidence="5">
    <location>
        <begin position="8"/>
        <end position="37"/>
    </location>
</feature>
<evidence type="ECO:0000256" key="1">
    <source>
        <dbReference type="ARBA" id="ARBA00022485"/>
    </source>
</evidence>
<dbReference type="EMBL" id="FQZO01000003">
    <property type="protein sequence ID" value="SHJ19485.1"/>
    <property type="molecule type" value="Genomic_DNA"/>
</dbReference>
<evidence type="ECO:0000313" key="6">
    <source>
        <dbReference type="EMBL" id="SHJ19485.1"/>
    </source>
</evidence>
<dbReference type="PANTHER" id="PTHR43687">
    <property type="entry name" value="ADENYLYLSULFATE REDUCTASE, BETA SUBUNIT"/>
    <property type="match status" value="1"/>
</dbReference>